<feature type="domain" description="Manganese/iron superoxide dismutase C-terminal" evidence="8">
    <location>
        <begin position="93"/>
        <end position="198"/>
    </location>
</feature>
<dbReference type="InterPro" id="IPR001189">
    <property type="entry name" value="Mn/Fe_SOD"/>
</dbReference>
<dbReference type="InterPro" id="IPR036314">
    <property type="entry name" value="SOD_C_sf"/>
</dbReference>
<evidence type="ECO:0000313" key="11">
    <source>
        <dbReference type="Proteomes" id="UP000308196"/>
    </source>
</evidence>
<dbReference type="AlphaFoldDB" id="A0A4U9VFZ4"/>
<dbReference type="PRINTS" id="PR01703">
    <property type="entry name" value="MNSODISMTASE"/>
</dbReference>
<dbReference type="Proteomes" id="UP001566204">
    <property type="component" value="Unassembled WGS sequence"/>
</dbReference>
<evidence type="ECO:0000313" key="9">
    <source>
        <dbReference type="EMBL" id="MEZ0453411.1"/>
    </source>
</evidence>
<dbReference type="GO" id="GO:0046872">
    <property type="term" value="F:metal ion binding"/>
    <property type="evidence" value="ECO:0007669"/>
    <property type="project" value="UniProtKB-KW"/>
</dbReference>
<dbReference type="GeneID" id="78463967"/>
<dbReference type="EMBL" id="JBEOQB010000005">
    <property type="protein sequence ID" value="MEZ0453411.1"/>
    <property type="molecule type" value="Genomic_DNA"/>
</dbReference>
<evidence type="ECO:0000256" key="6">
    <source>
        <dbReference type="RuleBase" id="RU000414"/>
    </source>
</evidence>
<dbReference type="InterPro" id="IPR019832">
    <property type="entry name" value="Mn/Fe_SOD_C"/>
</dbReference>
<dbReference type="InterPro" id="IPR019831">
    <property type="entry name" value="Mn/Fe_SOD_N"/>
</dbReference>
<feature type="binding site" evidence="5">
    <location>
        <position position="166"/>
    </location>
    <ligand>
        <name>Mn(2+)</name>
        <dbReference type="ChEBI" id="CHEBI:29035"/>
    </ligand>
</feature>
<dbReference type="PANTHER" id="PTHR43595:SF2">
    <property type="entry name" value="SMALL RIBOSOMAL SUBUNIT PROTEIN MS42"/>
    <property type="match status" value="1"/>
</dbReference>
<accession>A0A4U9VFZ4</accession>
<evidence type="ECO:0000256" key="2">
    <source>
        <dbReference type="ARBA" id="ARBA00012682"/>
    </source>
</evidence>
<dbReference type="EMBL" id="LR590484">
    <property type="protein sequence ID" value="VTR45866.1"/>
    <property type="molecule type" value="Genomic_DNA"/>
</dbReference>
<dbReference type="EC" id="1.15.1.1" evidence="2 6"/>
<dbReference type="PANTHER" id="PTHR43595">
    <property type="entry name" value="37S RIBOSOMAL PROTEIN S26, MITOCHONDRIAL"/>
    <property type="match status" value="1"/>
</dbReference>
<dbReference type="Gene3D" id="3.55.40.20">
    <property type="entry name" value="Iron/manganese superoxide dismutase, C-terminal domain"/>
    <property type="match status" value="1"/>
</dbReference>
<evidence type="ECO:0000313" key="12">
    <source>
        <dbReference type="Proteomes" id="UP001566204"/>
    </source>
</evidence>
<dbReference type="InterPro" id="IPR036324">
    <property type="entry name" value="Mn/Fe_SOD_N_sf"/>
</dbReference>
<dbReference type="InterPro" id="IPR019833">
    <property type="entry name" value="Mn/Fe_SOD_BS"/>
</dbReference>
<dbReference type="SUPFAM" id="SSF54719">
    <property type="entry name" value="Fe,Mn superoxide dismutase (SOD), C-terminal domain"/>
    <property type="match status" value="1"/>
</dbReference>
<dbReference type="GO" id="GO:0004784">
    <property type="term" value="F:superoxide dismutase activity"/>
    <property type="evidence" value="ECO:0007669"/>
    <property type="project" value="UniProtKB-EC"/>
</dbReference>
<sequence length="208" mass="23903">MNKFQLPKLPYDYAALEPYFDQQTMHIHHQRHHQAYVDNLNKAILGTEVEEAELVDILKAVSKYGYAVRNNAGGHYNHTLFWQTLSPNAKKKPTGRLADEINAAFGSLDELKTKLKEAGLMQFGSGWVWLYVKYNGGLNIAATANQDNPLMDTQIVNRGYPILGIDVWEHAYYLKYQNRRADYLDAFWSVLDWSVVENNYESVITQIS</sequence>
<proteinExistence type="inferred from homology"/>
<dbReference type="KEGG" id="stha:NCTC11429_03283"/>
<reference evidence="10 11" key="1">
    <citation type="submission" date="2019-05" db="EMBL/GenBank/DDBJ databases">
        <authorList>
            <consortium name="Pathogen Informatics"/>
        </authorList>
    </citation>
    <scope>NUCLEOTIDE SEQUENCE [LARGE SCALE GENOMIC DNA]</scope>
    <source>
        <strain evidence="10 11">NCTC11429</strain>
    </source>
</reference>
<evidence type="ECO:0000256" key="1">
    <source>
        <dbReference type="ARBA" id="ARBA00008714"/>
    </source>
</evidence>
<dbReference type="STRING" id="1123265.GCA_000686625_01530"/>
<dbReference type="Proteomes" id="UP000308196">
    <property type="component" value="Chromosome"/>
</dbReference>
<feature type="binding site" evidence="5">
    <location>
        <position position="170"/>
    </location>
    <ligand>
        <name>Mn(2+)</name>
        <dbReference type="ChEBI" id="CHEBI:29035"/>
    </ligand>
</feature>
<feature type="binding site" evidence="5">
    <location>
        <position position="78"/>
    </location>
    <ligand>
        <name>Mn(2+)</name>
        <dbReference type="ChEBI" id="CHEBI:29035"/>
    </ligand>
</feature>
<dbReference type="PROSITE" id="PS00088">
    <property type="entry name" value="SOD_MN"/>
    <property type="match status" value="1"/>
</dbReference>
<name>A0A4U9VFZ4_9SPHI</name>
<keyword evidence="12" id="KW-1185">Reference proteome</keyword>
<dbReference type="Pfam" id="PF02777">
    <property type="entry name" value="Sod_Fe_C"/>
    <property type="match status" value="1"/>
</dbReference>
<organism evidence="10 11">
    <name type="scientific">Sphingobacterium thalpophilum</name>
    <dbReference type="NCBI Taxonomy" id="259"/>
    <lineage>
        <taxon>Bacteria</taxon>
        <taxon>Pseudomonadati</taxon>
        <taxon>Bacteroidota</taxon>
        <taxon>Sphingobacteriia</taxon>
        <taxon>Sphingobacteriales</taxon>
        <taxon>Sphingobacteriaceae</taxon>
        <taxon>Sphingobacterium</taxon>
    </lineage>
</organism>
<dbReference type="FunFam" id="3.55.40.20:FF:000004">
    <property type="entry name" value="Superoxide dismutase [Fe]"/>
    <property type="match status" value="1"/>
</dbReference>
<feature type="binding site" evidence="5">
    <location>
        <position position="28"/>
    </location>
    <ligand>
        <name>Mn(2+)</name>
        <dbReference type="ChEBI" id="CHEBI:29035"/>
    </ligand>
</feature>
<dbReference type="RefSeq" id="WP_028069060.1">
    <property type="nucleotide sequence ID" value="NZ_CP141191.1"/>
</dbReference>
<keyword evidence="4 6" id="KW-0560">Oxidoreductase</keyword>
<evidence type="ECO:0000256" key="3">
    <source>
        <dbReference type="ARBA" id="ARBA00022723"/>
    </source>
</evidence>
<evidence type="ECO:0000259" key="7">
    <source>
        <dbReference type="Pfam" id="PF00081"/>
    </source>
</evidence>
<evidence type="ECO:0000256" key="4">
    <source>
        <dbReference type="ARBA" id="ARBA00023002"/>
    </source>
</evidence>
<dbReference type="Pfam" id="PF00081">
    <property type="entry name" value="Sod_Fe_N"/>
    <property type="match status" value="1"/>
</dbReference>
<dbReference type="Gene3D" id="1.10.287.990">
    <property type="entry name" value="Fe,Mn superoxide dismutase (SOD) domain"/>
    <property type="match status" value="1"/>
</dbReference>
<feature type="domain" description="Manganese/iron superoxide dismutase N-terminal" evidence="7">
    <location>
        <begin position="3"/>
        <end position="86"/>
    </location>
</feature>
<dbReference type="FunFam" id="1.10.287.990:FF:000001">
    <property type="entry name" value="Superoxide dismutase"/>
    <property type="match status" value="1"/>
</dbReference>
<dbReference type="SUPFAM" id="SSF46609">
    <property type="entry name" value="Fe,Mn superoxide dismutase (SOD), N-terminal domain"/>
    <property type="match status" value="1"/>
</dbReference>
<evidence type="ECO:0000313" key="10">
    <source>
        <dbReference type="EMBL" id="VTR45866.1"/>
    </source>
</evidence>
<dbReference type="PIRSF" id="PIRSF000349">
    <property type="entry name" value="SODismutase"/>
    <property type="match status" value="1"/>
</dbReference>
<dbReference type="GO" id="GO:0005737">
    <property type="term" value="C:cytoplasm"/>
    <property type="evidence" value="ECO:0007669"/>
    <property type="project" value="TreeGrafter"/>
</dbReference>
<protein>
    <recommendedName>
        <fullName evidence="2 6">Superoxide dismutase</fullName>
        <ecNumber evidence="2 6">1.15.1.1</ecNumber>
    </recommendedName>
</protein>
<reference evidence="9 12" key="2">
    <citation type="submission" date="2024-06" db="EMBL/GenBank/DDBJ databases">
        <title>Soil Sphingobacterium thalpophilum.</title>
        <authorList>
            <person name="Yang J."/>
            <person name="Li J."/>
        </authorList>
    </citation>
    <scope>NUCLEOTIDE SEQUENCE [LARGE SCALE GENOMIC DNA]</scope>
    <source>
        <strain evidence="9 12">22g91tb</strain>
    </source>
</reference>
<evidence type="ECO:0000256" key="5">
    <source>
        <dbReference type="PIRSR" id="PIRSR000349-1"/>
    </source>
</evidence>
<comment type="catalytic activity">
    <reaction evidence="6">
        <text>2 superoxide + 2 H(+) = H2O2 + O2</text>
        <dbReference type="Rhea" id="RHEA:20696"/>
        <dbReference type="ChEBI" id="CHEBI:15378"/>
        <dbReference type="ChEBI" id="CHEBI:15379"/>
        <dbReference type="ChEBI" id="CHEBI:16240"/>
        <dbReference type="ChEBI" id="CHEBI:18421"/>
        <dbReference type="EC" id="1.15.1.1"/>
    </reaction>
</comment>
<gene>
    <name evidence="10" type="primary">sodA_2</name>
    <name evidence="9" type="ORF">ABTW24_17600</name>
    <name evidence="10" type="ORF">NCTC11429_03283</name>
</gene>
<comment type="similarity">
    <text evidence="1 6">Belongs to the iron/manganese superoxide dismutase family.</text>
</comment>
<keyword evidence="3 5" id="KW-0479">Metal-binding</keyword>
<evidence type="ECO:0000259" key="8">
    <source>
        <dbReference type="Pfam" id="PF02777"/>
    </source>
</evidence>
<comment type="function">
    <text evidence="6">Destroys radicals which are normally produced within the cells and which are toxic to biological systems.</text>
</comment>